<dbReference type="Pfam" id="PF00795">
    <property type="entry name" value="CN_hydrolase"/>
    <property type="match status" value="1"/>
</dbReference>
<evidence type="ECO:0000313" key="3">
    <source>
        <dbReference type="EMBL" id="SDP34768.1"/>
    </source>
</evidence>
<dbReference type="PROSITE" id="PS50263">
    <property type="entry name" value="CN_HYDROLASE"/>
    <property type="match status" value="1"/>
</dbReference>
<dbReference type="Proteomes" id="UP000199159">
    <property type="component" value="Unassembled WGS sequence"/>
</dbReference>
<dbReference type="InterPro" id="IPR003010">
    <property type="entry name" value="C-N_Hydrolase"/>
</dbReference>
<sequence length="263" mass="29750">MKLKVALIQLDIVFGRPLENINSVTKKIKSIMSNENTPDLIVLPELWTTSYDLTRLDEIADNEGKETTEMMSQLAKEHHVNIIAGSIAKKSKQGVTNTMLTFNREGGVIGDYSKLHLFQLMDEHHYLIPGKEMGLFEIDGVSAAGMICYDIRFPEWIRSHTAKGAEIIFVVAQWPLPRLNHWKALLISRAIENQCYVVACNRSGSDPNNVFAGHSIIIDPWGEIISEADTEEIVLTGTLDLDQVKSVRKQIPIFQDRRPDFYK</sequence>
<reference evidence="4" key="1">
    <citation type="submission" date="2016-10" db="EMBL/GenBank/DDBJ databases">
        <authorList>
            <person name="Varghese N."/>
            <person name="Submissions S."/>
        </authorList>
    </citation>
    <scope>NUCLEOTIDE SEQUENCE [LARGE SCALE GENOMIC DNA]</scope>
    <source>
        <strain evidence="4">IBRC-M10078</strain>
    </source>
</reference>
<keyword evidence="4" id="KW-1185">Reference proteome</keyword>
<evidence type="ECO:0000259" key="2">
    <source>
        <dbReference type="PROSITE" id="PS50263"/>
    </source>
</evidence>
<keyword evidence="3" id="KW-0378">Hydrolase</keyword>
<dbReference type="AlphaFoldDB" id="A0A1H0S0N8"/>
<dbReference type="InterPro" id="IPR001110">
    <property type="entry name" value="UPF0012_CS"/>
</dbReference>
<dbReference type="OrthoDB" id="9811121at2"/>
<organism evidence="3 4">
    <name type="scientific">Litchfieldia salsa</name>
    <dbReference type="NCBI Taxonomy" id="930152"/>
    <lineage>
        <taxon>Bacteria</taxon>
        <taxon>Bacillati</taxon>
        <taxon>Bacillota</taxon>
        <taxon>Bacilli</taxon>
        <taxon>Bacillales</taxon>
        <taxon>Bacillaceae</taxon>
        <taxon>Litchfieldia</taxon>
    </lineage>
</organism>
<dbReference type="RefSeq" id="WP_090850956.1">
    <property type="nucleotide sequence ID" value="NZ_FNJU01000002.1"/>
</dbReference>
<accession>A0A1H0S0N8</accession>
<dbReference type="PANTHER" id="PTHR23088:SF27">
    <property type="entry name" value="DEAMINATED GLUTATHIONE AMIDASE"/>
    <property type="match status" value="1"/>
</dbReference>
<dbReference type="InterPro" id="IPR036526">
    <property type="entry name" value="C-N_Hydrolase_sf"/>
</dbReference>
<dbReference type="PANTHER" id="PTHR23088">
    <property type="entry name" value="NITRILASE-RELATED"/>
    <property type="match status" value="1"/>
</dbReference>
<dbReference type="STRING" id="930152.SAMN05216565_102455"/>
<dbReference type="PROSITE" id="PS01227">
    <property type="entry name" value="UPF0012"/>
    <property type="match status" value="1"/>
</dbReference>
<name>A0A1H0S0N8_9BACI</name>
<protein>
    <submittedName>
        <fullName evidence="3">Predicted amidohydrolase</fullName>
    </submittedName>
</protein>
<gene>
    <name evidence="3" type="ORF">SAMN05216565_102455</name>
</gene>
<proteinExistence type="inferred from homology"/>
<dbReference type="GO" id="GO:0016787">
    <property type="term" value="F:hydrolase activity"/>
    <property type="evidence" value="ECO:0007669"/>
    <property type="project" value="UniProtKB-KW"/>
</dbReference>
<dbReference type="SUPFAM" id="SSF56317">
    <property type="entry name" value="Carbon-nitrogen hydrolase"/>
    <property type="match status" value="1"/>
</dbReference>
<evidence type="ECO:0000256" key="1">
    <source>
        <dbReference type="ARBA" id="ARBA00010613"/>
    </source>
</evidence>
<dbReference type="CDD" id="cd07583">
    <property type="entry name" value="nitrilase_5"/>
    <property type="match status" value="1"/>
</dbReference>
<dbReference type="Gene3D" id="3.60.110.10">
    <property type="entry name" value="Carbon-nitrogen hydrolase"/>
    <property type="match status" value="1"/>
</dbReference>
<dbReference type="EMBL" id="FNJU01000002">
    <property type="protein sequence ID" value="SDP34768.1"/>
    <property type="molecule type" value="Genomic_DNA"/>
</dbReference>
<feature type="domain" description="CN hydrolase" evidence="2">
    <location>
        <begin position="3"/>
        <end position="241"/>
    </location>
</feature>
<comment type="similarity">
    <text evidence="1">Belongs to the carbon-nitrogen hydrolase superfamily. NIT1/NIT2 family.</text>
</comment>
<evidence type="ECO:0000313" key="4">
    <source>
        <dbReference type="Proteomes" id="UP000199159"/>
    </source>
</evidence>